<keyword evidence="4" id="KW-0460">Magnesium</keyword>
<dbReference type="Gene3D" id="3.40.50.1000">
    <property type="entry name" value="HAD superfamily/HAD-like"/>
    <property type="match status" value="1"/>
</dbReference>
<dbReference type="Pfam" id="PF13419">
    <property type="entry name" value="HAD_2"/>
    <property type="match status" value="1"/>
</dbReference>
<gene>
    <name evidence="5" type="primary">yfnB</name>
    <name evidence="5" type="ORF">L21SP3_00766</name>
</gene>
<dbReference type="SFLD" id="SFLDS00003">
    <property type="entry name" value="Haloacid_Dehalogenase"/>
    <property type="match status" value="1"/>
</dbReference>
<keyword evidence="2" id="KW-0479">Metal-binding</keyword>
<dbReference type="SUPFAM" id="SSF56784">
    <property type="entry name" value="HAD-like"/>
    <property type="match status" value="1"/>
</dbReference>
<dbReference type="InterPro" id="IPR041492">
    <property type="entry name" value="HAD_2"/>
</dbReference>
<keyword evidence="3 5" id="KW-0378">Hydrolase</keyword>
<dbReference type="STRING" id="1940790.L21SP3_00766"/>
<sequence length="229" mass="25745">MTDKHRIKCVVFDLDDTLYPEREYCLSGFKALGQQFAPLIGVSQAALTETLIESFNQASDSRVFNRALENLGTDYSKELIGQMVEKYRAHSPEISLPQAAANLLSKLKNKYTLDLITDGFLPAQELKIESLGIKGFFDYIICTEKLGRKFWKPAPKAFYMIAEKGGFTPEECVYIADNPEKDFKAPNHIGWHTIMITAPKNINCKESLPEEYLPGKVIDSLEDIGGLLL</sequence>
<dbReference type="KEGG" id="pbu:L21SP3_00766"/>
<dbReference type="NCBIfam" id="TIGR01549">
    <property type="entry name" value="HAD-SF-IA-v1"/>
    <property type="match status" value="1"/>
</dbReference>
<proteinExistence type="predicted"/>
<evidence type="ECO:0000313" key="5">
    <source>
        <dbReference type="EMBL" id="AQQ08972.1"/>
    </source>
</evidence>
<dbReference type="AlphaFoldDB" id="A0A1Q2HNF8"/>
<keyword evidence="6" id="KW-1185">Reference proteome</keyword>
<dbReference type="InterPro" id="IPR051400">
    <property type="entry name" value="HAD-like_hydrolase"/>
</dbReference>
<evidence type="ECO:0000256" key="3">
    <source>
        <dbReference type="ARBA" id="ARBA00022801"/>
    </source>
</evidence>
<evidence type="ECO:0000313" key="6">
    <source>
        <dbReference type="Proteomes" id="UP000188273"/>
    </source>
</evidence>
<dbReference type="InterPro" id="IPR023214">
    <property type="entry name" value="HAD_sf"/>
</dbReference>
<name>A0A1Q2HNF8_9BACT</name>
<dbReference type="OrthoDB" id="9809962at2"/>
<dbReference type="InterPro" id="IPR036412">
    <property type="entry name" value="HAD-like_sf"/>
</dbReference>
<comment type="cofactor">
    <cofactor evidence="1">
        <name>Mg(2+)</name>
        <dbReference type="ChEBI" id="CHEBI:18420"/>
    </cofactor>
</comment>
<evidence type="ECO:0000256" key="4">
    <source>
        <dbReference type="ARBA" id="ARBA00022842"/>
    </source>
</evidence>
<evidence type="ECO:0000256" key="2">
    <source>
        <dbReference type="ARBA" id="ARBA00022723"/>
    </source>
</evidence>
<dbReference type="PANTHER" id="PTHR46470:SF2">
    <property type="entry name" value="GLYCERALDEHYDE 3-PHOSPHATE PHOSPHATASE"/>
    <property type="match status" value="1"/>
</dbReference>
<dbReference type="RefSeq" id="WP_161488084.1">
    <property type="nucleotide sequence ID" value="NZ_CP019633.1"/>
</dbReference>
<dbReference type="SFLD" id="SFLDG01129">
    <property type="entry name" value="C1.5:_HAD__Beta-PGM__Phosphata"/>
    <property type="match status" value="1"/>
</dbReference>
<evidence type="ECO:0000256" key="1">
    <source>
        <dbReference type="ARBA" id="ARBA00001946"/>
    </source>
</evidence>
<dbReference type="GO" id="GO:0046872">
    <property type="term" value="F:metal ion binding"/>
    <property type="evidence" value="ECO:0007669"/>
    <property type="project" value="UniProtKB-KW"/>
</dbReference>
<dbReference type="InterPro" id="IPR006439">
    <property type="entry name" value="HAD-SF_hydro_IA"/>
</dbReference>
<dbReference type="EC" id="3.-.-.-" evidence="5"/>
<dbReference type="GO" id="GO:0016791">
    <property type="term" value="F:phosphatase activity"/>
    <property type="evidence" value="ECO:0007669"/>
    <property type="project" value="TreeGrafter"/>
</dbReference>
<accession>A0A1Q2HNF8</accession>
<reference evidence="6" key="1">
    <citation type="submission" date="2017-02" db="EMBL/GenBank/DDBJ databases">
        <title>Comparative genomics and description of representatives of a novel lineage of planctomycetes thriving in anoxic sediments.</title>
        <authorList>
            <person name="Spring S."/>
            <person name="Bunk B."/>
            <person name="Sproer C."/>
            <person name="Klenk H.-P."/>
        </authorList>
    </citation>
    <scope>NUCLEOTIDE SEQUENCE [LARGE SCALE GENOMIC DNA]</scope>
    <source>
        <strain evidence="6">L21-RPul-D3</strain>
    </source>
</reference>
<protein>
    <submittedName>
        <fullName evidence="5">HAD-hydrolase YfnB</fullName>
        <ecNumber evidence="5">3.-.-.-</ecNumber>
    </submittedName>
</protein>
<dbReference type="Proteomes" id="UP000188273">
    <property type="component" value="Chromosome"/>
</dbReference>
<dbReference type="Gene3D" id="1.10.150.520">
    <property type="match status" value="1"/>
</dbReference>
<organism evidence="5 6">
    <name type="scientific">Sedimentisphaera cyanobacteriorum</name>
    <dbReference type="NCBI Taxonomy" id="1940790"/>
    <lineage>
        <taxon>Bacteria</taxon>
        <taxon>Pseudomonadati</taxon>
        <taxon>Planctomycetota</taxon>
        <taxon>Phycisphaerae</taxon>
        <taxon>Sedimentisphaerales</taxon>
        <taxon>Sedimentisphaeraceae</taxon>
        <taxon>Sedimentisphaera</taxon>
    </lineage>
</organism>
<dbReference type="GO" id="GO:0044281">
    <property type="term" value="P:small molecule metabolic process"/>
    <property type="evidence" value="ECO:0007669"/>
    <property type="project" value="UniProtKB-ARBA"/>
</dbReference>
<dbReference type="EMBL" id="CP019633">
    <property type="protein sequence ID" value="AQQ08972.1"/>
    <property type="molecule type" value="Genomic_DNA"/>
</dbReference>
<dbReference type="PANTHER" id="PTHR46470">
    <property type="entry name" value="N-ACYLNEURAMINATE-9-PHOSPHATASE"/>
    <property type="match status" value="1"/>
</dbReference>